<comment type="subcellular location">
    <subcellularLocation>
        <location evidence="1">Cytoplasm</location>
        <location evidence="1">Cytoskeleton</location>
        <location evidence="1">Spindle</location>
    </subcellularLocation>
</comment>
<feature type="domain" description="DNA-directed DNA polymerase family A palm" evidence="12">
    <location>
        <begin position="1792"/>
        <end position="1971"/>
    </location>
</feature>
<reference evidence="13" key="1">
    <citation type="submission" date="2023-06" db="EMBL/GenBank/DDBJ databases">
        <title>Male Hemibagrus guttatus genome.</title>
        <authorList>
            <person name="Bian C."/>
        </authorList>
    </citation>
    <scope>NUCLEOTIDE SEQUENCE</scope>
    <source>
        <strain evidence="13">Male_cb2023</strain>
        <tissue evidence="13">Muscle</tissue>
    </source>
</reference>
<feature type="compositionally biased region" description="Basic and acidic residues" evidence="11">
    <location>
        <begin position="811"/>
        <end position="821"/>
    </location>
</feature>
<dbReference type="Gene3D" id="3.30.420.10">
    <property type="entry name" value="Ribonuclease H-like superfamily/Ribonuclease H"/>
    <property type="match status" value="1"/>
</dbReference>
<dbReference type="Pfam" id="PF14932">
    <property type="entry name" value="HAUS-augmin3"/>
    <property type="match status" value="1"/>
</dbReference>
<dbReference type="SMART" id="SM00482">
    <property type="entry name" value="POLAc"/>
    <property type="match status" value="1"/>
</dbReference>
<feature type="compositionally biased region" description="Polar residues" evidence="11">
    <location>
        <begin position="1159"/>
        <end position="1180"/>
    </location>
</feature>
<keyword evidence="8" id="KW-0206">Cytoskeleton</keyword>
<feature type="non-terminal residue" evidence="13">
    <location>
        <position position="2039"/>
    </location>
</feature>
<evidence type="ECO:0000256" key="8">
    <source>
        <dbReference type="ARBA" id="ARBA00023212"/>
    </source>
</evidence>
<evidence type="ECO:0000256" key="10">
    <source>
        <dbReference type="SAM" id="Coils"/>
    </source>
</evidence>
<keyword evidence="9" id="KW-0131">Cell cycle</keyword>
<dbReference type="Gene3D" id="1.10.150.20">
    <property type="entry name" value="5' to 3' exonuclease, C-terminal subdomain"/>
    <property type="match status" value="1"/>
</dbReference>
<evidence type="ECO:0000313" key="13">
    <source>
        <dbReference type="EMBL" id="KAK3546066.1"/>
    </source>
</evidence>
<evidence type="ECO:0000256" key="4">
    <source>
        <dbReference type="ARBA" id="ARBA00022618"/>
    </source>
</evidence>
<dbReference type="Gene3D" id="1.20.1060.10">
    <property type="entry name" value="Taq DNA Polymerase, Chain T, domain 4"/>
    <property type="match status" value="1"/>
</dbReference>
<dbReference type="Gene3D" id="3.30.70.370">
    <property type="match status" value="1"/>
</dbReference>
<dbReference type="PANTHER" id="PTHR19378:SF0">
    <property type="entry name" value="HAUS AUGMIN-LIKE COMPLEX SUBUNIT 3"/>
    <property type="match status" value="1"/>
</dbReference>
<dbReference type="PANTHER" id="PTHR19378">
    <property type="entry name" value="GOLGIN- RELATED"/>
    <property type="match status" value="1"/>
</dbReference>
<evidence type="ECO:0000313" key="14">
    <source>
        <dbReference type="Proteomes" id="UP001274896"/>
    </source>
</evidence>
<evidence type="ECO:0000256" key="6">
    <source>
        <dbReference type="ARBA" id="ARBA00022776"/>
    </source>
</evidence>
<keyword evidence="5" id="KW-0493">Microtubule</keyword>
<evidence type="ECO:0000256" key="5">
    <source>
        <dbReference type="ARBA" id="ARBA00022701"/>
    </source>
</evidence>
<evidence type="ECO:0000259" key="12">
    <source>
        <dbReference type="SMART" id="SM00482"/>
    </source>
</evidence>
<sequence>KLCERLATLLTLRETTGSIVLRNKCKIVWGFHFQTIMLGGERFIEALSRVGYPNASSLKSSEFDWLFDTAPANLHLLRVFCHRLNRNNALTPEEVQAFRVLHESGKPILDEATLGDLLKTCGPTDVGGSLSSLCGEEDVSVEDLEAELQALRKEKQLKLRRLKKLQVLAASRGADSSAALGVLQEGSSAMKDASSALAVENAATNAALESLVKETQKLAAFFHPENLLVEKNNETTAVLLSQLPLEPYIHQEEQNTKALASYTQRQFFQGISDMVETSTSKRFQLTELSCCSEIEEEDDKLVEGRRKEMARLQWAHIVAQHQLLKEQAEEYGDQALKNWLTEQLGSQTQAKGSLQASWREPALHSELLSVQSDLDALMREPVHSALRDSARLLNVPVVRGDLALQIARQNYYTERQTEVRDQLLRQKASFEVLRLAQDTELRRGRRTVTQLDEVISRLEGTSQSAAQRGNILTQPDLTQTPCLGSNAKLQVITSKDVAFIRLLQMLELGKLSECKDPLLTFGRLEAEASSLQKDLMSVRDALERAAQEQGYSSVRLEHDRDALERSAYSDIVQPLLRPQVCATATPAQELCPNAQEVSVVLSELEEKQKNLYKLLQDIVGDVRTKRACLEQSATLRRERELYVYFHLDPTLLNKDRGVGEMDYQTCSQLTAGPLSAAAQMVMAALRAQYAGRIDRTPYTAGSFDRASRLSQIQDTFNKTLGPHTQLVSKTYVSSSYHRESLVNLPQSGFIEKRNYNPKPHIFSATLSILHRQKERQVFKQSSIGEMALTSQPDLRQLHDRDNTVNQWGVDKQGDWRPRDYGHGSLSGFNSGNNIPGPSRSSPEPDPQEEELLARNGFVNRGTLQAVMGPKTHGRISSRKERIQPLASAEEGYNAEVITHSPPVKRWRFGNLQIPVISCSKQFKEDDFGQKCEVVKANENIDKVQFWNFKEKTAITEELAVEQNSYEEVKGKIEFNSGLFGGVVKDISCDQACGNEHEETEEDSRSLEYDRYWKETPTSRNMSQKISLILAGSNHASATNKILTYGSHLTVHHTLGSLRTSDSDKCTEDKEKASAVHTESAKVQHICHRADVYVHQSDIDKDKLESSIEPEHSAASKVTETHQDLKTFSEESQRSSEVECVQNMTLPAKHSVKWEPPRPSQGSPQITLPQKPCLNQTSRSSGEAEVQIIHQAQQSEGTRQLLYTLKTTQSQHNMSLQTTSLLREHMKQKSNVETSSNISKAALEVNEQIHPERDRDMYKTSETAKRTLTIISDPRVCDASCFSQEERMCALEEAEEARALVATMVYQDGTTQLDSEQKCPPAVCGVLVLLKKNINTLVLEDTGAAEERLLFLRLEQRPVWVQQDLKHNQDLFTREILVKMVCGTQILVCYKSKDLLRTVLSHFNKDLSWKQGKTPTSMGHWWLSVASCQVLDPQIAAWLLDPADSASCFQGLFEKYCTQPTTCTPPQTELRNKKVTHVISSLSQLHRVMVELRNKLETRGLWQLYVCMEQKMIPVLAGTMLMHRKLAYGEPQDPCGQGCLKEDIRDVGGSKVSVCAYTKMKQLEQEAHQTAGEKFLVSSSSQLRQVLFEKLRLHERCENKKLPKTMLKQQQSTSEAVLLQLQDLHPLPKIVLEYRQVHKIKSTFLDGILSCVTKVVRLIICNLYICILSTITGSLLRTYISSTWNQTSAVSGRLSAKHPLFCSTESYCKHLNSFCCSYLEIKSGKMDKRKDLSEFDKGQIVMARRLDQSISKTAALVGCSWSAVVIIYQKWSKEEFSSSTQAASTDLKETAGGRERGRADNCSPTYHVHTTRQLDFPLCRKGVSEDSVSAEDREQAKRIVYSVVYGAGKERLSGILGVNAEEASRFQDTFLQKYKEVQAFIQSTVQHCHKYGYVKSIMGRHRSLPHIHSTDWGIRNQAERQAVNFVVQGSAADLCKMAMIHICSLLASSTTLTARLVAQIHDELLFEVEDSQVEDFAVLVKKTMESLQHISCLGVSLTDDHGAPCVKSFSELKPIAMETGLLQLPVLVPRLLYPGATVGD</sequence>
<dbReference type="GO" id="GO:0051301">
    <property type="term" value="P:cell division"/>
    <property type="evidence" value="ECO:0007669"/>
    <property type="project" value="UniProtKB-KW"/>
</dbReference>
<evidence type="ECO:0000256" key="3">
    <source>
        <dbReference type="ARBA" id="ARBA00022490"/>
    </source>
</evidence>
<dbReference type="InterPro" id="IPR040940">
    <property type="entry name" value="DNA_pol_P_Exo"/>
</dbReference>
<keyword evidence="6" id="KW-0498">Mitosis</keyword>
<dbReference type="FunFam" id="1.10.150.20:FF:000002">
    <property type="entry name" value="DNA polymerase I"/>
    <property type="match status" value="1"/>
</dbReference>
<dbReference type="GO" id="GO:0005874">
    <property type="term" value="C:microtubule"/>
    <property type="evidence" value="ECO:0007669"/>
    <property type="project" value="UniProtKB-KW"/>
</dbReference>
<dbReference type="InterPro" id="IPR043502">
    <property type="entry name" value="DNA/RNA_pol_sf"/>
</dbReference>
<dbReference type="SUPFAM" id="SSF56672">
    <property type="entry name" value="DNA/RNA polymerases"/>
    <property type="match status" value="2"/>
</dbReference>
<feature type="compositionally biased region" description="Basic and acidic residues" evidence="11">
    <location>
        <begin position="1785"/>
        <end position="1798"/>
    </location>
</feature>
<accession>A0AAE0R8C4</accession>
<dbReference type="InterPro" id="IPR026206">
    <property type="entry name" value="HAUS3"/>
</dbReference>
<feature type="region of interest" description="Disordered" evidence="11">
    <location>
        <begin position="1150"/>
        <end position="1181"/>
    </location>
</feature>
<dbReference type="GO" id="GO:0051225">
    <property type="term" value="P:spindle assembly"/>
    <property type="evidence" value="ECO:0007669"/>
    <property type="project" value="InterPro"/>
</dbReference>
<keyword evidence="4" id="KW-0132">Cell division</keyword>
<dbReference type="GO" id="GO:0006260">
    <property type="term" value="P:DNA replication"/>
    <property type="evidence" value="ECO:0007669"/>
    <property type="project" value="InterPro"/>
</dbReference>
<gene>
    <name evidence="13" type="ORF">QTP70_019973</name>
</gene>
<dbReference type="GO" id="GO:0031023">
    <property type="term" value="P:microtubule organizing center organization"/>
    <property type="evidence" value="ECO:0007669"/>
    <property type="project" value="TreeGrafter"/>
</dbReference>
<keyword evidence="7 10" id="KW-0175">Coiled coil</keyword>
<feature type="region of interest" description="Disordered" evidence="11">
    <location>
        <begin position="1781"/>
        <end position="1803"/>
    </location>
</feature>
<evidence type="ECO:0000256" key="9">
    <source>
        <dbReference type="ARBA" id="ARBA00023306"/>
    </source>
</evidence>
<feature type="region of interest" description="Disordered" evidence="11">
    <location>
        <begin position="789"/>
        <end position="849"/>
    </location>
</feature>
<comment type="similarity">
    <text evidence="2">Belongs to the HAUS3 family.</text>
</comment>
<dbReference type="InterPro" id="IPR001098">
    <property type="entry name" value="DNA-dir_DNA_pol_A_palm_dom"/>
</dbReference>
<dbReference type="Pfam" id="PF18049">
    <property type="entry name" value="DNA_pol_P_Exo"/>
    <property type="match status" value="1"/>
</dbReference>
<feature type="coiled-coil region" evidence="10">
    <location>
        <begin position="134"/>
        <end position="168"/>
    </location>
</feature>
<evidence type="ECO:0000256" key="11">
    <source>
        <dbReference type="SAM" id="MobiDB-lite"/>
    </source>
</evidence>
<evidence type="ECO:0000256" key="7">
    <source>
        <dbReference type="ARBA" id="ARBA00023054"/>
    </source>
</evidence>
<evidence type="ECO:0000256" key="2">
    <source>
        <dbReference type="ARBA" id="ARBA00009645"/>
    </source>
</evidence>
<dbReference type="GO" id="GO:0072686">
    <property type="term" value="C:mitotic spindle"/>
    <property type="evidence" value="ECO:0007669"/>
    <property type="project" value="TreeGrafter"/>
</dbReference>
<evidence type="ECO:0000256" key="1">
    <source>
        <dbReference type="ARBA" id="ARBA00004186"/>
    </source>
</evidence>
<dbReference type="GO" id="GO:0003677">
    <property type="term" value="F:DNA binding"/>
    <property type="evidence" value="ECO:0007669"/>
    <property type="project" value="InterPro"/>
</dbReference>
<dbReference type="InterPro" id="IPR036397">
    <property type="entry name" value="RNaseH_sf"/>
</dbReference>
<keyword evidence="3" id="KW-0963">Cytoplasm</keyword>
<dbReference type="GO" id="GO:0003887">
    <property type="term" value="F:DNA-directed DNA polymerase activity"/>
    <property type="evidence" value="ECO:0007669"/>
    <property type="project" value="InterPro"/>
</dbReference>
<dbReference type="EMBL" id="JAUCMX010000005">
    <property type="protein sequence ID" value="KAK3546066.1"/>
    <property type="molecule type" value="Genomic_DNA"/>
</dbReference>
<dbReference type="Pfam" id="PF00476">
    <property type="entry name" value="DNA_pol_A"/>
    <property type="match status" value="2"/>
</dbReference>
<protein>
    <recommendedName>
        <fullName evidence="12">DNA-directed DNA polymerase family A palm domain-containing protein</fullName>
    </recommendedName>
</protein>
<comment type="caution">
    <text evidence="13">The sequence shown here is derived from an EMBL/GenBank/DDBJ whole genome shotgun (WGS) entry which is preliminary data.</text>
</comment>
<dbReference type="PRINTS" id="PR02089">
    <property type="entry name" value="HAUSAUGMINL3"/>
</dbReference>
<dbReference type="Proteomes" id="UP001274896">
    <property type="component" value="Unassembled WGS sequence"/>
</dbReference>
<dbReference type="GO" id="GO:0070652">
    <property type="term" value="C:HAUS complex"/>
    <property type="evidence" value="ECO:0007669"/>
    <property type="project" value="InterPro"/>
</dbReference>
<keyword evidence="14" id="KW-1185">Reference proteome</keyword>
<proteinExistence type="inferred from homology"/>
<name>A0AAE0R8C4_9TELE</name>
<feature type="compositionally biased region" description="Polar residues" evidence="11">
    <location>
        <begin position="826"/>
        <end position="841"/>
    </location>
</feature>
<organism evidence="13 14">
    <name type="scientific">Hemibagrus guttatus</name>
    <dbReference type="NCBI Taxonomy" id="175788"/>
    <lineage>
        <taxon>Eukaryota</taxon>
        <taxon>Metazoa</taxon>
        <taxon>Chordata</taxon>
        <taxon>Craniata</taxon>
        <taxon>Vertebrata</taxon>
        <taxon>Euteleostomi</taxon>
        <taxon>Actinopterygii</taxon>
        <taxon>Neopterygii</taxon>
        <taxon>Teleostei</taxon>
        <taxon>Ostariophysi</taxon>
        <taxon>Siluriformes</taxon>
        <taxon>Bagridae</taxon>
        <taxon>Hemibagrus</taxon>
    </lineage>
</organism>
<dbReference type="GO" id="GO:0005815">
    <property type="term" value="C:microtubule organizing center"/>
    <property type="evidence" value="ECO:0007669"/>
    <property type="project" value="TreeGrafter"/>
</dbReference>
<dbReference type="InterPro" id="IPR032733">
    <property type="entry name" value="HAUS3_N"/>
</dbReference>